<evidence type="ECO:0000313" key="8">
    <source>
        <dbReference type="Proteomes" id="UP001234581"/>
    </source>
</evidence>
<name>A0AAD7XXC1_9FUNG</name>
<dbReference type="GO" id="GO:0005634">
    <property type="term" value="C:nucleus"/>
    <property type="evidence" value="ECO:0007669"/>
    <property type="project" value="UniProtKB-SubCell"/>
</dbReference>
<evidence type="ECO:0000259" key="6">
    <source>
        <dbReference type="PROSITE" id="PS50048"/>
    </source>
</evidence>
<dbReference type="EMBL" id="JARTCD010000012">
    <property type="protein sequence ID" value="KAJ8660574.1"/>
    <property type="molecule type" value="Genomic_DNA"/>
</dbReference>
<dbReference type="Gene3D" id="4.10.240.10">
    <property type="entry name" value="Zn(2)-C6 fungal-type DNA-binding domain"/>
    <property type="match status" value="1"/>
</dbReference>
<dbReference type="Proteomes" id="UP001234581">
    <property type="component" value="Unassembled WGS sequence"/>
</dbReference>
<gene>
    <name evidence="7" type="ORF">O0I10_003621</name>
</gene>
<comment type="caution">
    <text evidence="7">The sequence shown here is derived from an EMBL/GenBank/DDBJ whole genome shotgun (WGS) entry which is preliminary data.</text>
</comment>
<reference evidence="7 8" key="1">
    <citation type="submission" date="2023-03" db="EMBL/GenBank/DDBJ databases">
        <title>Genome sequence of Lichtheimia ornata CBS 291.66.</title>
        <authorList>
            <person name="Mohabir J.T."/>
            <person name="Shea T.P."/>
            <person name="Kurbessoian T."/>
            <person name="Berby B."/>
            <person name="Fontaine J."/>
            <person name="Livny J."/>
            <person name="Gnirke A."/>
            <person name="Stajich J.E."/>
            <person name="Cuomo C.A."/>
        </authorList>
    </citation>
    <scope>NUCLEOTIDE SEQUENCE [LARGE SCALE GENOMIC DNA]</scope>
    <source>
        <strain evidence="7">CBS 291.66</strain>
    </source>
</reference>
<dbReference type="PROSITE" id="PS00463">
    <property type="entry name" value="ZN2_CY6_FUNGAL_1"/>
    <property type="match status" value="1"/>
</dbReference>
<dbReference type="GO" id="GO:0008270">
    <property type="term" value="F:zinc ion binding"/>
    <property type="evidence" value="ECO:0007669"/>
    <property type="project" value="InterPro"/>
</dbReference>
<sequence>MSRRKTPCIECRTRRRKCVWHLNLSSCLRCSQRGIECIQVDEDNSNDSDTRGGEQQLEQWKDHVDTMETQLQQLETSMSQLIRAKTTPKEEPTWHLSIHQGVLQLDSRIESVEEAQQFNQAFFRYLSPFCSLFERGPILFESATSHILIKSMMLITNFDMPQQPSYSIQKMLAHTGGCDTIDWHSMVHQIVHDYMDVDRFQFIRTLHIPTLRIRLNNTKDPFSCPLIMAICVSMVASGLSCKQSTPIERRMLADFFYDKCHDALFDIFDDPTRQLDTVATIPLLFHYLIMVRLQFKQARHLATMALLISDELAFSEEKRGYLSPVERVMVDRQRFQSAYLVYNLQFIMDGKLKEDALERTPFQVRFEVLDDEPEYVHLMINAANHTLRLFTTHYSLLLLQQMKRLYARKETDLDPHIFLRYETVVREWWSSLPDELRPCKDPFLFQSNDVDTLPKGSFRTLPFVMVHVMTMMLHSVLLKPRESTSGGSRGDFLGVLRQHALSMAMRSCGILLHLFRYVDLFRDNGDSLSFMFLGQIIYTLSCIKSCSEARLTQQLEEDFEKLFEQFVACVPPDHNIPSDMSPITTAISTNMVSPTLGIYNDFALSGYALYYDILRSSVAQLQTIS</sequence>
<evidence type="ECO:0000256" key="3">
    <source>
        <dbReference type="ARBA" id="ARBA00023125"/>
    </source>
</evidence>
<evidence type="ECO:0000256" key="5">
    <source>
        <dbReference type="SAM" id="Coils"/>
    </source>
</evidence>
<dbReference type="AlphaFoldDB" id="A0AAD7XXC1"/>
<comment type="subcellular location">
    <subcellularLocation>
        <location evidence="1">Nucleus</location>
    </subcellularLocation>
</comment>
<keyword evidence="2" id="KW-0479">Metal-binding</keyword>
<feature type="domain" description="Zn(2)-C6 fungal-type" evidence="6">
    <location>
        <begin position="7"/>
        <end position="39"/>
    </location>
</feature>
<proteinExistence type="predicted"/>
<dbReference type="SUPFAM" id="SSF57701">
    <property type="entry name" value="Zn2/Cys6 DNA-binding domain"/>
    <property type="match status" value="1"/>
</dbReference>
<evidence type="ECO:0000256" key="4">
    <source>
        <dbReference type="ARBA" id="ARBA00023242"/>
    </source>
</evidence>
<evidence type="ECO:0000256" key="1">
    <source>
        <dbReference type="ARBA" id="ARBA00004123"/>
    </source>
</evidence>
<evidence type="ECO:0000256" key="2">
    <source>
        <dbReference type="ARBA" id="ARBA00022723"/>
    </source>
</evidence>
<dbReference type="CDD" id="cd12148">
    <property type="entry name" value="fungal_TF_MHR"/>
    <property type="match status" value="1"/>
</dbReference>
<dbReference type="SMART" id="SM00066">
    <property type="entry name" value="GAL4"/>
    <property type="match status" value="1"/>
</dbReference>
<accession>A0AAD7XXC1</accession>
<keyword evidence="8" id="KW-1185">Reference proteome</keyword>
<dbReference type="InterPro" id="IPR001138">
    <property type="entry name" value="Zn2Cys6_DnaBD"/>
</dbReference>
<dbReference type="RefSeq" id="XP_058345487.1">
    <property type="nucleotide sequence ID" value="XM_058483689.1"/>
</dbReference>
<feature type="coiled-coil region" evidence="5">
    <location>
        <begin position="57"/>
        <end position="84"/>
    </location>
</feature>
<dbReference type="InterPro" id="IPR036864">
    <property type="entry name" value="Zn2-C6_fun-type_DNA-bd_sf"/>
</dbReference>
<keyword evidence="5" id="KW-0175">Coiled coil</keyword>
<organism evidence="7 8">
    <name type="scientific">Lichtheimia ornata</name>
    <dbReference type="NCBI Taxonomy" id="688661"/>
    <lineage>
        <taxon>Eukaryota</taxon>
        <taxon>Fungi</taxon>
        <taxon>Fungi incertae sedis</taxon>
        <taxon>Mucoromycota</taxon>
        <taxon>Mucoromycotina</taxon>
        <taxon>Mucoromycetes</taxon>
        <taxon>Mucorales</taxon>
        <taxon>Lichtheimiaceae</taxon>
        <taxon>Lichtheimia</taxon>
    </lineage>
</organism>
<dbReference type="PANTHER" id="PTHR46910:SF3">
    <property type="entry name" value="HALOTOLERANCE PROTEIN 9-RELATED"/>
    <property type="match status" value="1"/>
</dbReference>
<keyword evidence="4" id="KW-0539">Nucleus</keyword>
<dbReference type="GO" id="GO:0003677">
    <property type="term" value="F:DNA binding"/>
    <property type="evidence" value="ECO:0007669"/>
    <property type="project" value="UniProtKB-KW"/>
</dbReference>
<dbReference type="GeneID" id="83211034"/>
<dbReference type="GO" id="GO:0000981">
    <property type="term" value="F:DNA-binding transcription factor activity, RNA polymerase II-specific"/>
    <property type="evidence" value="ECO:0007669"/>
    <property type="project" value="InterPro"/>
</dbReference>
<evidence type="ECO:0000313" key="7">
    <source>
        <dbReference type="EMBL" id="KAJ8660574.1"/>
    </source>
</evidence>
<dbReference type="InterPro" id="IPR050987">
    <property type="entry name" value="AtrR-like"/>
</dbReference>
<dbReference type="PROSITE" id="PS50048">
    <property type="entry name" value="ZN2_CY6_FUNGAL_2"/>
    <property type="match status" value="1"/>
</dbReference>
<keyword evidence="3" id="KW-0238">DNA-binding</keyword>
<dbReference type="CDD" id="cd00067">
    <property type="entry name" value="GAL4"/>
    <property type="match status" value="1"/>
</dbReference>
<protein>
    <recommendedName>
        <fullName evidence="6">Zn(2)-C6 fungal-type domain-containing protein</fullName>
    </recommendedName>
</protein>
<dbReference type="PANTHER" id="PTHR46910">
    <property type="entry name" value="TRANSCRIPTION FACTOR PDR1"/>
    <property type="match status" value="1"/>
</dbReference>